<dbReference type="EMBL" id="AP025739">
    <property type="protein sequence ID" value="BDI28581.1"/>
    <property type="molecule type" value="Genomic_DNA"/>
</dbReference>
<dbReference type="InterPro" id="IPR025565">
    <property type="entry name" value="DUF4328"/>
</dbReference>
<dbReference type="RefSeq" id="WP_119324035.1">
    <property type="nucleotide sequence ID" value="NZ_AP025739.1"/>
</dbReference>
<dbReference type="Proteomes" id="UP000287394">
    <property type="component" value="Chromosome"/>
</dbReference>
<dbReference type="AlphaFoldDB" id="A0A402D3C8"/>
<gene>
    <name evidence="1" type="ORF">CCAX7_006320</name>
</gene>
<protein>
    <submittedName>
        <fullName evidence="1">Uncharacterized protein</fullName>
    </submittedName>
</protein>
<reference evidence="1 2" key="1">
    <citation type="journal article" date="2019" name="Int. J. Syst. Evol. Microbiol.">
        <title>Capsulimonas corticalis gen. nov., sp. nov., an aerobic capsulated bacterium, of a novel bacterial order, Capsulimonadales ord. nov., of the class Armatimonadia of the phylum Armatimonadetes.</title>
        <authorList>
            <person name="Li J."/>
            <person name="Kudo C."/>
            <person name="Tonouchi A."/>
        </authorList>
    </citation>
    <scope>NUCLEOTIDE SEQUENCE [LARGE SCALE GENOMIC DNA]</scope>
    <source>
        <strain evidence="1 2">AX-7</strain>
    </source>
</reference>
<proteinExistence type="predicted"/>
<organism evidence="1 2">
    <name type="scientific">Capsulimonas corticalis</name>
    <dbReference type="NCBI Taxonomy" id="2219043"/>
    <lineage>
        <taxon>Bacteria</taxon>
        <taxon>Bacillati</taxon>
        <taxon>Armatimonadota</taxon>
        <taxon>Armatimonadia</taxon>
        <taxon>Capsulimonadales</taxon>
        <taxon>Capsulimonadaceae</taxon>
        <taxon>Capsulimonas</taxon>
    </lineage>
</organism>
<evidence type="ECO:0000313" key="2">
    <source>
        <dbReference type="Proteomes" id="UP000287394"/>
    </source>
</evidence>
<dbReference type="KEGG" id="ccot:CCAX7_006320"/>
<accession>A0A402D3C8</accession>
<evidence type="ECO:0000313" key="1">
    <source>
        <dbReference type="EMBL" id="BDI28581.1"/>
    </source>
</evidence>
<name>A0A402D3C8_9BACT</name>
<dbReference type="OrthoDB" id="4174975at2"/>
<dbReference type="Pfam" id="PF14219">
    <property type="entry name" value="DUF4328"/>
    <property type="match status" value="1"/>
</dbReference>
<keyword evidence="2" id="KW-1185">Reference proteome</keyword>
<sequence length="233" mass="25450">MEQIPHIDGGVWPPPPTNAIDDGRSRMLSLLSQYRSPTVLTRWMLGCLAVAVVTDVAEAIGLLGGLSAHAFTEAISEASSFITLAAGVVFLVWIHRLYKNLTALGIANLRHSPGVAVIMFILPFINLYKPIVIVREIWRATSPQATLSIVKGRWTETPSTPLIGFWWIAYLCYNLVNTLIAVNSSNSQFETAPYEVGAALSVLSGTLLAVLALMLTERQEQRYTEIAANVSRA</sequence>